<dbReference type="Proteomes" id="UP000301475">
    <property type="component" value="Chromosome"/>
</dbReference>
<evidence type="ECO:0000256" key="4">
    <source>
        <dbReference type="ARBA" id="ARBA00022912"/>
    </source>
</evidence>
<keyword evidence="3" id="KW-0378">Hydrolase</keyword>
<dbReference type="PANTHER" id="PTHR39181">
    <property type="entry name" value="TYROSINE-PROTEIN PHOSPHATASE YWQE"/>
    <property type="match status" value="1"/>
</dbReference>
<evidence type="ECO:0000256" key="1">
    <source>
        <dbReference type="ARBA" id="ARBA00005750"/>
    </source>
</evidence>
<comment type="catalytic activity">
    <reaction evidence="5">
        <text>O-phospho-L-tyrosyl-[protein] + H2O = L-tyrosyl-[protein] + phosphate</text>
        <dbReference type="Rhea" id="RHEA:10684"/>
        <dbReference type="Rhea" id="RHEA-COMP:10136"/>
        <dbReference type="Rhea" id="RHEA-COMP:20101"/>
        <dbReference type="ChEBI" id="CHEBI:15377"/>
        <dbReference type="ChEBI" id="CHEBI:43474"/>
        <dbReference type="ChEBI" id="CHEBI:46858"/>
        <dbReference type="ChEBI" id="CHEBI:61978"/>
        <dbReference type="EC" id="3.1.3.48"/>
    </reaction>
</comment>
<gene>
    <name evidence="6" type="ORF">E5Z56_06345</name>
</gene>
<dbReference type="PIRSF" id="PIRSF016557">
    <property type="entry name" value="Caps_synth_CpsB"/>
    <property type="match status" value="1"/>
</dbReference>
<dbReference type="GO" id="GO:0004725">
    <property type="term" value="F:protein tyrosine phosphatase activity"/>
    <property type="evidence" value="ECO:0007669"/>
    <property type="project" value="UniProtKB-EC"/>
</dbReference>
<dbReference type="KEGG" id="ruj:E5Z56_06345"/>
<dbReference type="RefSeq" id="WP_138157073.1">
    <property type="nucleotide sequence ID" value="NZ_CP039381.1"/>
</dbReference>
<keyword evidence="4" id="KW-0904">Protein phosphatase</keyword>
<dbReference type="GO" id="GO:0030145">
    <property type="term" value="F:manganese ion binding"/>
    <property type="evidence" value="ECO:0007669"/>
    <property type="project" value="InterPro"/>
</dbReference>
<evidence type="ECO:0000313" key="6">
    <source>
        <dbReference type="EMBL" id="QCT07004.1"/>
    </source>
</evidence>
<dbReference type="InterPro" id="IPR016195">
    <property type="entry name" value="Pol/histidinol_Pase-like"/>
</dbReference>
<evidence type="ECO:0000256" key="5">
    <source>
        <dbReference type="ARBA" id="ARBA00051722"/>
    </source>
</evidence>
<organism evidence="6 7">
    <name type="scientific">Ruminococcus bovis</name>
    <dbReference type="NCBI Taxonomy" id="2564099"/>
    <lineage>
        <taxon>Bacteria</taxon>
        <taxon>Bacillati</taxon>
        <taxon>Bacillota</taxon>
        <taxon>Clostridia</taxon>
        <taxon>Eubacteriales</taxon>
        <taxon>Oscillospiraceae</taxon>
        <taxon>Ruminococcus</taxon>
    </lineage>
</organism>
<evidence type="ECO:0000313" key="7">
    <source>
        <dbReference type="Proteomes" id="UP000301475"/>
    </source>
</evidence>
<dbReference type="EMBL" id="CP039381">
    <property type="protein sequence ID" value="QCT07004.1"/>
    <property type="molecule type" value="Genomic_DNA"/>
</dbReference>
<dbReference type="SUPFAM" id="SSF89550">
    <property type="entry name" value="PHP domain-like"/>
    <property type="match status" value="1"/>
</dbReference>
<reference evidence="6 7" key="1">
    <citation type="submission" date="2019-04" db="EMBL/GenBank/DDBJ databases">
        <authorList>
            <person name="Embree M."/>
            <person name="Gaffney J.R."/>
        </authorList>
    </citation>
    <scope>NUCLEOTIDE SEQUENCE [LARGE SCALE GENOMIC DNA]</scope>
    <source>
        <strain evidence="6 7">JE7A12</strain>
    </source>
</reference>
<dbReference type="Pfam" id="PF19567">
    <property type="entry name" value="CpsB_CapC"/>
    <property type="match status" value="1"/>
</dbReference>
<evidence type="ECO:0000256" key="3">
    <source>
        <dbReference type="ARBA" id="ARBA00022801"/>
    </source>
</evidence>
<evidence type="ECO:0000256" key="2">
    <source>
        <dbReference type="ARBA" id="ARBA00013064"/>
    </source>
</evidence>
<keyword evidence="7" id="KW-1185">Reference proteome</keyword>
<name>A0A4P8XX09_9FIRM</name>
<dbReference type="AlphaFoldDB" id="A0A4P8XX09"/>
<dbReference type="InterPro" id="IPR016667">
    <property type="entry name" value="Caps_polysacc_synth_CpsB/CapC"/>
</dbReference>
<protein>
    <recommendedName>
        <fullName evidence="2">protein-tyrosine-phosphatase</fullName>
        <ecNumber evidence="2">3.1.3.48</ecNumber>
    </recommendedName>
</protein>
<dbReference type="EC" id="3.1.3.48" evidence="2"/>
<dbReference type="OrthoDB" id="9788539at2"/>
<dbReference type="PANTHER" id="PTHR39181:SF1">
    <property type="entry name" value="TYROSINE-PROTEIN PHOSPHATASE YWQE"/>
    <property type="match status" value="1"/>
</dbReference>
<sequence>MIIDFHSHFLPCIDDGSKSAEMSLEMLKKMKGQNVDTVVATPHFYADENRIDDFLSNRENAYNSIKNEINNIGINVKLGAEVTYFQGISKADEIKKLTTEDTSILLLEFPFDKWDNSIIEEVDYLINKRKFTVLLAHLDRYISISENKKYIKKLVKMPLVVQINAGSILDSKRKKKTYSLIKKCDKIVLGSDCHNLTSRKPNLLDCRNLLSDDLGEKVISNIDIFSEEFLFNGGK</sequence>
<comment type="similarity">
    <text evidence="1">Belongs to the metallo-dependent hydrolases superfamily. CpsB/CapC family.</text>
</comment>
<accession>A0A4P8XX09</accession>
<dbReference type="Gene3D" id="3.20.20.140">
    <property type="entry name" value="Metal-dependent hydrolases"/>
    <property type="match status" value="1"/>
</dbReference>
<proteinExistence type="inferred from homology"/>